<evidence type="ECO:0000313" key="2">
    <source>
        <dbReference type="EMBL" id="GAO28499.1"/>
    </source>
</evidence>
<dbReference type="OrthoDB" id="1120967at2"/>
<feature type="domain" description="BioF2-like acetyltransferase" evidence="1">
    <location>
        <begin position="151"/>
        <end position="285"/>
    </location>
</feature>
<dbReference type="Gene3D" id="3.40.630.30">
    <property type="match status" value="1"/>
</dbReference>
<proteinExistence type="predicted"/>
<dbReference type="InterPro" id="IPR038740">
    <property type="entry name" value="BioF2-like_GNAT_dom"/>
</dbReference>
<dbReference type="EMBL" id="BAZW01000003">
    <property type="protein sequence ID" value="GAO28499.1"/>
    <property type="molecule type" value="Genomic_DNA"/>
</dbReference>
<sequence length="342" mass="39095">MIKSPDLLVLKQVSAIKWSADLEAFPSGLFHCAEWVYALSGKQTPAIFLNFESPEGEVLGKLSGLILPGNRLMGRKLYFFSSLLLRGRDKQLRSVCMEALQLYARREGFSRVLIYSFDARSSECLSFKGYYCEAMHEFVIDFSKSGGHVKMSSNLKRNAKKAIKAGVKIHRSTSISVLKRMMDLLLVTKEERRQKYGQDYNPMYIQNMNETSLGRLLDSGIGVMYYSELDGEINTVLFALENPQQLYFLLMGSDRVAYENGIPALVAQHVSHYAREVGKIYYNLGVIPRENSGGAGVRQFKQQQGAIEQMGHCYYSQFLKFPARLFNFWLKRRFKKNESTRL</sequence>
<dbReference type="STRING" id="1236989.JCM15548_1604"/>
<reference evidence="2 3" key="1">
    <citation type="journal article" date="2015" name="Microbes Environ.">
        <title>Distribution and evolution of nitrogen fixation genes in the phylum bacteroidetes.</title>
        <authorList>
            <person name="Inoue J."/>
            <person name="Oshima K."/>
            <person name="Suda W."/>
            <person name="Sakamoto M."/>
            <person name="Iino T."/>
            <person name="Noda S."/>
            <person name="Hongoh Y."/>
            <person name="Hattori M."/>
            <person name="Ohkuma M."/>
        </authorList>
    </citation>
    <scope>NUCLEOTIDE SEQUENCE [LARGE SCALE GENOMIC DNA]</scope>
    <source>
        <strain evidence="2">JCM 15548</strain>
    </source>
</reference>
<name>A0A0E9LTC5_9BACT</name>
<evidence type="ECO:0000313" key="3">
    <source>
        <dbReference type="Proteomes" id="UP000032900"/>
    </source>
</evidence>
<keyword evidence="3" id="KW-1185">Reference proteome</keyword>
<protein>
    <recommendedName>
        <fullName evidence="1">BioF2-like acetyltransferase domain-containing protein</fullName>
    </recommendedName>
</protein>
<dbReference type="AlphaFoldDB" id="A0A0E9LTC5"/>
<accession>A0A0E9LTC5</accession>
<dbReference type="InterPro" id="IPR016181">
    <property type="entry name" value="Acyl_CoA_acyltransferase"/>
</dbReference>
<gene>
    <name evidence="2" type="ORF">JCM15548_1604</name>
</gene>
<dbReference type="Pfam" id="PF13480">
    <property type="entry name" value="Acetyltransf_6"/>
    <property type="match status" value="1"/>
</dbReference>
<dbReference type="Proteomes" id="UP000032900">
    <property type="component" value="Unassembled WGS sequence"/>
</dbReference>
<dbReference type="RefSeq" id="WP_062122302.1">
    <property type="nucleotide sequence ID" value="NZ_BAZW01000003.1"/>
</dbReference>
<organism evidence="2 3">
    <name type="scientific">Geofilum rubicundum JCM 15548</name>
    <dbReference type="NCBI Taxonomy" id="1236989"/>
    <lineage>
        <taxon>Bacteria</taxon>
        <taxon>Pseudomonadati</taxon>
        <taxon>Bacteroidota</taxon>
        <taxon>Bacteroidia</taxon>
        <taxon>Marinilabiliales</taxon>
        <taxon>Marinilabiliaceae</taxon>
        <taxon>Geofilum</taxon>
    </lineage>
</organism>
<dbReference type="SUPFAM" id="SSF55729">
    <property type="entry name" value="Acyl-CoA N-acyltransferases (Nat)"/>
    <property type="match status" value="1"/>
</dbReference>
<comment type="caution">
    <text evidence="2">The sequence shown here is derived from an EMBL/GenBank/DDBJ whole genome shotgun (WGS) entry which is preliminary data.</text>
</comment>
<evidence type="ECO:0000259" key="1">
    <source>
        <dbReference type="Pfam" id="PF13480"/>
    </source>
</evidence>